<evidence type="ECO:0000313" key="4">
    <source>
        <dbReference type="Proteomes" id="UP001319200"/>
    </source>
</evidence>
<dbReference type="EMBL" id="JAHESF010000025">
    <property type="protein sequence ID" value="MBT1699389.1"/>
    <property type="molecule type" value="Genomic_DNA"/>
</dbReference>
<dbReference type="AlphaFoldDB" id="A0AAP2DS36"/>
<dbReference type="InterPro" id="IPR024535">
    <property type="entry name" value="RHGA/B-epi-like_pectate_lyase"/>
</dbReference>
<proteinExistence type="predicted"/>
<evidence type="ECO:0000259" key="1">
    <source>
        <dbReference type="Pfam" id="PF12708"/>
    </source>
</evidence>
<dbReference type="InterPro" id="IPR032532">
    <property type="entry name" value="DUF4955"/>
</dbReference>
<name>A0AAP2DS36_9BACT</name>
<feature type="domain" description="DUF4955" evidence="2">
    <location>
        <begin position="412"/>
        <end position="547"/>
    </location>
</feature>
<dbReference type="Pfam" id="PF16315">
    <property type="entry name" value="DUF4955"/>
    <property type="match status" value="1"/>
</dbReference>
<comment type="caution">
    <text evidence="3">The sequence shown here is derived from an EMBL/GenBank/DDBJ whole genome shotgun (WGS) entry which is preliminary data.</text>
</comment>
<dbReference type="Gene3D" id="2.160.20.10">
    <property type="entry name" value="Single-stranded right-handed beta-helix, Pectin lyase-like"/>
    <property type="match status" value="2"/>
</dbReference>
<dbReference type="Pfam" id="PF12708">
    <property type="entry name" value="Pect-lyase_RHGA_epim"/>
    <property type="match status" value="1"/>
</dbReference>
<dbReference type="InterPro" id="IPR012334">
    <property type="entry name" value="Pectin_lyas_fold"/>
</dbReference>
<accession>A0AAP2DS36</accession>
<protein>
    <submittedName>
        <fullName evidence="3">DUF4955 domain-containing protein</fullName>
    </submittedName>
</protein>
<evidence type="ECO:0000313" key="3">
    <source>
        <dbReference type="EMBL" id="MBT1699389.1"/>
    </source>
</evidence>
<dbReference type="RefSeq" id="WP_254167299.1">
    <property type="nucleotide sequence ID" value="NZ_JAHESF010000025.1"/>
</dbReference>
<sequence length="549" mass="60885">MKKISAGVGADVGVPCADVGVLHQHHPLHHPANVGVLHQHQPLLLMKTILTLLFLAATCIVNAQTVAPLWQNFVQARQSGETPVLPDFSYAGYHFSERSLPDLSGKKIFKVTDYGALPDDAQYDDQGIQATIAAAEKEPGGGIVFFPPGKFLISADEDKGKYIRISKSNIVLKGSGAGAGGTEIFQDKKRIATRQFQFRPSSEAGAKLAAIIKAAPRESFWVEVDKASALSIGMNVVIKHRSETFTRDYFAPLGLDSDWTRLVGPDGGMNIHSIHTIEKIEGNRIRFKNPIHFDLKIIEGKPFVLENYVSLSECGVEDLLFTSNWKTYPEEFVHHKDGIHDGGWNVLAMEYVENSWVRNCTFRDINECVFMRAAYMTTVINCTFEGKKGHSSVHARTGYGVLVKNCKFNGSHHHGPGTGYAASNTVITQCEMGSDQNIDSHSGQPIATLFDNVLGGVFSNLGGPLPGLPHHGRHLVMWNFRHRSARDYHYNFWDLEKRRNFTIAHPVFVGFQSDTKITFQNEGYDQLRGVTVEPVSLFEAQLDLRLKGK</sequence>
<dbReference type="Proteomes" id="UP001319200">
    <property type="component" value="Unassembled WGS sequence"/>
</dbReference>
<evidence type="ECO:0000259" key="2">
    <source>
        <dbReference type="Pfam" id="PF16315"/>
    </source>
</evidence>
<keyword evidence="4" id="KW-1185">Reference proteome</keyword>
<gene>
    <name evidence="3" type="ORF">KK083_21005</name>
</gene>
<dbReference type="SUPFAM" id="SSF51126">
    <property type="entry name" value="Pectin lyase-like"/>
    <property type="match status" value="1"/>
</dbReference>
<organism evidence="3 4">
    <name type="scientific">Chryseosolibacter histidini</name>
    <dbReference type="NCBI Taxonomy" id="2782349"/>
    <lineage>
        <taxon>Bacteria</taxon>
        <taxon>Pseudomonadati</taxon>
        <taxon>Bacteroidota</taxon>
        <taxon>Cytophagia</taxon>
        <taxon>Cytophagales</taxon>
        <taxon>Chryseotaleaceae</taxon>
        <taxon>Chryseosolibacter</taxon>
    </lineage>
</organism>
<dbReference type="InterPro" id="IPR011050">
    <property type="entry name" value="Pectin_lyase_fold/virulence"/>
</dbReference>
<reference evidence="3 4" key="1">
    <citation type="submission" date="2021-05" db="EMBL/GenBank/DDBJ databases">
        <title>A Polyphasic approach of four new species of the genus Ohtaekwangia: Ohtaekwangia histidinii sp. nov., Ohtaekwangia cretensis sp. nov., Ohtaekwangia indiensis sp. nov., Ohtaekwangia reichenbachii sp. nov. from diverse environment.</title>
        <authorList>
            <person name="Octaviana S."/>
        </authorList>
    </citation>
    <scope>NUCLEOTIDE SEQUENCE [LARGE SCALE GENOMIC DNA]</scope>
    <source>
        <strain evidence="3 4">PWU4</strain>
    </source>
</reference>
<feature type="domain" description="Rhamnogalacturonase A/B/Epimerase-like pectate lyase" evidence="1">
    <location>
        <begin position="109"/>
        <end position="178"/>
    </location>
</feature>